<protein>
    <submittedName>
        <fullName evidence="12">A disintegrin and metalloproteinase with thrombospondin motifs 18-like</fullName>
    </submittedName>
</protein>
<keyword evidence="2 8" id="KW-0479">Metal-binding</keyword>
<sequence>MGNMIKFVVLAFFVVTCRCKKLHDDMTDEEIQSVFHVPRNKVPDYEVVPIRSSFRNKNCGGGRITMEMSDESIDLSLDPTEDLLIGENTPIYLSKPNKKFDSGVEYIPVKNGLRNITIYQCPSNRVALVVERRRRGFSMFGVINDRLIRPIPSRLTAAPAGLLGILFGNPRNQILRFGSSYGNDSIEETHHIVMRAAPRPTKIDHVHFGHRRLRKSRGISQLSLPPVIFPEILVVMDNDLFKTQKEDVNTAILYLLSFWNAVDLRYRSMKKPEIRLKIAALVISVEEGGAPYIDNHKLKTTNEGLTQVDADKALMGMGKYFYLDENLPDYDAAIAMTRTDICNMLDSPFVKNICDGTTLGYAYVEGVCKENTADKNTEAVGVVEDNGGFSGIIPAAHELAHLLGVQHDKGECADGGYIMSTQLHHSEKSFQWSNCSKKAFRKFFSTAQASCLLNKPSAIKKNKSGRVLPGKIQSLDEQCEKVFGVGVTKACQHKNTCILLQCQVPGKPFCRGFAAPAEGSTCGPQKHCISGHCVPLQI</sequence>
<keyword evidence="9" id="KW-0732">Signal</keyword>
<dbReference type="Gene3D" id="3.40.1620.60">
    <property type="match status" value="1"/>
</dbReference>
<evidence type="ECO:0000256" key="5">
    <source>
        <dbReference type="ARBA" id="ARBA00023049"/>
    </source>
</evidence>
<dbReference type="AlphaFoldDB" id="A0A9R1T5V9"/>
<dbReference type="InterPro" id="IPR024079">
    <property type="entry name" value="MetalloPept_cat_dom_sf"/>
</dbReference>
<proteinExistence type="predicted"/>
<accession>A0A9R1T5V9</accession>
<dbReference type="InterPro" id="IPR006586">
    <property type="entry name" value="ADAM_Cys-rich"/>
</dbReference>
<feature type="domain" description="Peptidase M12B" evidence="10">
    <location>
        <begin position="228"/>
        <end position="456"/>
    </location>
</feature>
<keyword evidence="1" id="KW-0645">Protease</keyword>
<evidence type="ECO:0000313" key="12">
    <source>
        <dbReference type="RefSeq" id="XP_011303452.1"/>
    </source>
</evidence>
<feature type="active site" evidence="8">
    <location>
        <position position="398"/>
    </location>
</feature>
<dbReference type="GO" id="GO:0006509">
    <property type="term" value="P:membrane protein ectodomain proteolysis"/>
    <property type="evidence" value="ECO:0007669"/>
    <property type="project" value="TreeGrafter"/>
</dbReference>
<dbReference type="GeneID" id="105266757"/>
<evidence type="ECO:0000256" key="3">
    <source>
        <dbReference type="ARBA" id="ARBA00022801"/>
    </source>
</evidence>
<comment type="caution">
    <text evidence="8">Lacks conserved residue(s) required for the propagation of feature annotation.</text>
</comment>
<dbReference type="Proteomes" id="UP000694866">
    <property type="component" value="Unplaced"/>
</dbReference>
<feature type="signal peptide" evidence="9">
    <location>
        <begin position="1"/>
        <end position="19"/>
    </location>
</feature>
<dbReference type="SMART" id="SM00608">
    <property type="entry name" value="ACR"/>
    <property type="match status" value="1"/>
</dbReference>
<evidence type="ECO:0000256" key="1">
    <source>
        <dbReference type="ARBA" id="ARBA00022670"/>
    </source>
</evidence>
<dbReference type="Gene3D" id="3.40.390.10">
    <property type="entry name" value="Collagenase (Catalytic Domain)"/>
    <property type="match status" value="1"/>
</dbReference>
<dbReference type="InterPro" id="IPR041645">
    <property type="entry name" value="ADAMTS_CR_2"/>
</dbReference>
<evidence type="ECO:0000256" key="6">
    <source>
        <dbReference type="ARBA" id="ARBA00023157"/>
    </source>
</evidence>
<dbReference type="PROSITE" id="PS50215">
    <property type="entry name" value="ADAM_MEPRO"/>
    <property type="match status" value="1"/>
</dbReference>
<evidence type="ECO:0000256" key="8">
    <source>
        <dbReference type="PROSITE-ProRule" id="PRU00276"/>
    </source>
</evidence>
<feature type="binding site" evidence="8">
    <location>
        <position position="397"/>
    </location>
    <ligand>
        <name>Zn(2+)</name>
        <dbReference type="ChEBI" id="CHEBI:29105"/>
        <note>catalytic</note>
    </ligand>
</feature>
<keyword evidence="5" id="KW-0482">Metalloprotease</keyword>
<dbReference type="Pfam" id="PF01421">
    <property type="entry name" value="Reprolysin"/>
    <property type="match status" value="1"/>
</dbReference>
<dbReference type="InterPro" id="IPR001590">
    <property type="entry name" value="Peptidase_M12B"/>
</dbReference>
<evidence type="ECO:0000256" key="4">
    <source>
        <dbReference type="ARBA" id="ARBA00022833"/>
    </source>
</evidence>
<dbReference type="PANTHER" id="PTHR11905">
    <property type="entry name" value="ADAM A DISINTEGRIN AND METALLOPROTEASE DOMAIN"/>
    <property type="match status" value="1"/>
</dbReference>
<evidence type="ECO:0000256" key="7">
    <source>
        <dbReference type="ARBA" id="ARBA00023180"/>
    </source>
</evidence>
<organism evidence="11 12">
    <name type="scientific">Fopius arisanus</name>
    <dbReference type="NCBI Taxonomy" id="64838"/>
    <lineage>
        <taxon>Eukaryota</taxon>
        <taxon>Metazoa</taxon>
        <taxon>Ecdysozoa</taxon>
        <taxon>Arthropoda</taxon>
        <taxon>Hexapoda</taxon>
        <taxon>Insecta</taxon>
        <taxon>Pterygota</taxon>
        <taxon>Neoptera</taxon>
        <taxon>Endopterygota</taxon>
        <taxon>Hymenoptera</taxon>
        <taxon>Apocrita</taxon>
        <taxon>Ichneumonoidea</taxon>
        <taxon>Braconidae</taxon>
        <taxon>Opiinae</taxon>
        <taxon>Fopius</taxon>
    </lineage>
</organism>
<keyword evidence="6" id="KW-1015">Disulfide bond</keyword>
<reference evidence="12" key="1">
    <citation type="submission" date="2025-08" db="UniProtKB">
        <authorList>
            <consortium name="RefSeq"/>
        </authorList>
    </citation>
    <scope>IDENTIFICATION</scope>
    <source>
        <strain evidence="12">USDA-PBARC FA_bdor</strain>
        <tissue evidence="12">Whole organism</tissue>
    </source>
</reference>
<dbReference type="GO" id="GO:0004222">
    <property type="term" value="F:metalloendopeptidase activity"/>
    <property type="evidence" value="ECO:0007669"/>
    <property type="project" value="InterPro"/>
</dbReference>
<evidence type="ECO:0000256" key="2">
    <source>
        <dbReference type="ARBA" id="ARBA00022723"/>
    </source>
</evidence>
<gene>
    <name evidence="12" type="primary">LOC105266757</name>
</gene>
<dbReference type="GO" id="GO:0046872">
    <property type="term" value="F:metal ion binding"/>
    <property type="evidence" value="ECO:0007669"/>
    <property type="project" value="UniProtKB-KW"/>
</dbReference>
<keyword evidence="3" id="KW-0378">Hydrolase</keyword>
<feature type="chain" id="PRO_5040121140" evidence="9">
    <location>
        <begin position="20"/>
        <end position="538"/>
    </location>
</feature>
<name>A0A9R1T5V9_9HYME</name>
<dbReference type="RefSeq" id="XP_011303452.1">
    <property type="nucleotide sequence ID" value="XM_011305150.1"/>
</dbReference>
<keyword evidence="4 8" id="KW-0862">Zinc</keyword>
<dbReference type="PANTHER" id="PTHR11905:SF249">
    <property type="entry name" value="SOL NARAE, ISOFORM C"/>
    <property type="match status" value="1"/>
</dbReference>
<evidence type="ECO:0000256" key="9">
    <source>
        <dbReference type="SAM" id="SignalP"/>
    </source>
</evidence>
<evidence type="ECO:0000259" key="10">
    <source>
        <dbReference type="PROSITE" id="PS50215"/>
    </source>
</evidence>
<dbReference type="KEGG" id="fas:105266757"/>
<evidence type="ECO:0000313" key="11">
    <source>
        <dbReference type="Proteomes" id="UP000694866"/>
    </source>
</evidence>
<keyword evidence="11" id="KW-1185">Reference proteome</keyword>
<feature type="binding site" evidence="8">
    <location>
        <position position="401"/>
    </location>
    <ligand>
        <name>Zn(2+)</name>
        <dbReference type="ChEBI" id="CHEBI:29105"/>
        <note>catalytic</note>
    </ligand>
</feature>
<dbReference type="Pfam" id="PF17771">
    <property type="entry name" value="ADAMTS_CR_2"/>
    <property type="match status" value="1"/>
</dbReference>
<dbReference type="SUPFAM" id="SSF55486">
    <property type="entry name" value="Metalloproteases ('zincins'), catalytic domain"/>
    <property type="match status" value="1"/>
</dbReference>
<feature type="binding site" evidence="8">
    <location>
        <position position="407"/>
    </location>
    <ligand>
        <name>Zn(2+)</name>
        <dbReference type="ChEBI" id="CHEBI:29105"/>
        <note>catalytic</note>
    </ligand>
</feature>
<dbReference type="OrthoDB" id="7695528at2759"/>
<keyword evidence="7" id="KW-0325">Glycoprotein</keyword>